<dbReference type="EMBL" id="CAJFCW020000006">
    <property type="protein sequence ID" value="CAG9125062.1"/>
    <property type="molecule type" value="Genomic_DNA"/>
</dbReference>
<evidence type="ECO:0000313" key="2">
    <source>
        <dbReference type="Proteomes" id="UP000614601"/>
    </source>
</evidence>
<accession>A0A811LH02</accession>
<dbReference type="Proteomes" id="UP000783686">
    <property type="component" value="Unassembled WGS sequence"/>
</dbReference>
<proteinExistence type="predicted"/>
<name>A0A811LH02_9BILA</name>
<gene>
    <name evidence="1" type="ORF">BOKJ2_LOCUS12872</name>
</gene>
<comment type="caution">
    <text evidence="1">The sequence shown here is derived from an EMBL/GenBank/DDBJ whole genome shotgun (WGS) entry which is preliminary data.</text>
</comment>
<sequence>MASPVEKPTNKVDFDIFVAGLHMAYDLHKKGQDLSMMNKKVMQSYTRQMRHTLRSNAVSDSVFVFPHTETKDSDVEFTAYTEDVRRINDAHKNYITMADKIRRQAEEDYKYDMQLLEYFLKFEEEFAKKGMDFDKPNFLMTQGASNSKFRNDDIYFLIEIEMYVKNAIQRELVKTKEMMRLMYSCPFFDEECLGDEPCCSKDVQKVNEVDNL</sequence>
<organism evidence="1 2">
    <name type="scientific">Bursaphelenchus okinawaensis</name>
    <dbReference type="NCBI Taxonomy" id="465554"/>
    <lineage>
        <taxon>Eukaryota</taxon>
        <taxon>Metazoa</taxon>
        <taxon>Ecdysozoa</taxon>
        <taxon>Nematoda</taxon>
        <taxon>Chromadorea</taxon>
        <taxon>Rhabditida</taxon>
        <taxon>Tylenchina</taxon>
        <taxon>Tylenchomorpha</taxon>
        <taxon>Aphelenchoidea</taxon>
        <taxon>Aphelenchoididae</taxon>
        <taxon>Bursaphelenchus</taxon>
    </lineage>
</organism>
<evidence type="ECO:0000313" key="1">
    <source>
        <dbReference type="EMBL" id="CAD5228813.1"/>
    </source>
</evidence>
<reference evidence="1" key="1">
    <citation type="submission" date="2020-09" db="EMBL/GenBank/DDBJ databases">
        <authorList>
            <person name="Kikuchi T."/>
        </authorList>
    </citation>
    <scope>NUCLEOTIDE SEQUENCE</scope>
    <source>
        <strain evidence="1">SH1</strain>
    </source>
</reference>
<dbReference type="AlphaFoldDB" id="A0A811LH02"/>
<protein>
    <submittedName>
        <fullName evidence="1">Uncharacterized protein</fullName>
    </submittedName>
</protein>
<keyword evidence="2" id="KW-1185">Reference proteome</keyword>
<dbReference type="Proteomes" id="UP000614601">
    <property type="component" value="Unassembled WGS sequence"/>
</dbReference>
<dbReference type="EMBL" id="CAJFDH010000006">
    <property type="protein sequence ID" value="CAD5228813.1"/>
    <property type="molecule type" value="Genomic_DNA"/>
</dbReference>